<keyword evidence="7 11" id="KW-1133">Transmembrane helix</keyword>
<dbReference type="PATRIC" id="fig|768706.3.peg.5631"/>
<dbReference type="InterPro" id="IPR023011">
    <property type="entry name" value="ATP_synth_F0_asu_AS"/>
</dbReference>
<dbReference type="HOGENOM" id="CLU_041018_2_3_9"/>
<feature type="transmembrane region" description="Helical" evidence="11">
    <location>
        <begin position="191"/>
        <end position="214"/>
    </location>
</feature>
<dbReference type="EMBL" id="CP003108">
    <property type="protein sequence ID" value="AET70899.1"/>
    <property type="molecule type" value="Genomic_DNA"/>
</dbReference>
<keyword evidence="8 11" id="KW-0406">Ion transport</keyword>
<comment type="subcellular location">
    <subcellularLocation>
        <location evidence="11 12">Cell membrane</location>
        <topology evidence="11 12">Multi-pass membrane protein</topology>
    </subcellularLocation>
    <subcellularLocation>
        <location evidence="1">Membrane</location>
        <topology evidence="1">Multi-pass membrane protein</topology>
    </subcellularLocation>
</comment>
<comment type="function">
    <text evidence="11 12">Key component of the proton channel; it plays a direct role in the translocation of protons across the membrane.</text>
</comment>
<evidence type="ECO:0000256" key="10">
    <source>
        <dbReference type="ARBA" id="ARBA00023310"/>
    </source>
</evidence>
<dbReference type="AlphaFoldDB" id="G7WHH8"/>
<keyword evidence="5 11" id="KW-0812">Transmembrane</keyword>
<evidence type="ECO:0000313" key="13">
    <source>
        <dbReference type="EMBL" id="AET70899.1"/>
    </source>
</evidence>
<evidence type="ECO:0000256" key="6">
    <source>
        <dbReference type="ARBA" id="ARBA00022781"/>
    </source>
</evidence>
<evidence type="ECO:0000256" key="2">
    <source>
        <dbReference type="ARBA" id="ARBA00006810"/>
    </source>
</evidence>
<proteinExistence type="inferred from homology"/>
<feature type="transmembrane region" description="Helical" evidence="11">
    <location>
        <begin position="81"/>
        <end position="101"/>
    </location>
</feature>
<sequence length="255" mass="28702">MKNEVHEEELVLWHLGNMTFHARTLINTWLVMAAILIFCYLGVRHLTSGKPGKMQNVLEWIVDFVKNLVSDNMDYSQGRPILSYLLTLIMFVFFSNMVSVIPNFTFGLLEDFHIEFAHLNKIFEGSFSEAPTSDINVTMALALLTIILVVSLGIKTKGAHYFHHFIEPYPVFAVIHAVDLLSKPLTLAFRLFGNIFAGEILLKVILMLPGIWVLPGVIPSVIWLAFSIFVGAIQSYVFTVLTTAYVSQAVTPSEH</sequence>
<dbReference type="InterPro" id="IPR000568">
    <property type="entry name" value="ATP_synth_F0_asu"/>
</dbReference>
<dbReference type="PROSITE" id="PS00449">
    <property type="entry name" value="ATPASE_A"/>
    <property type="match status" value="1"/>
</dbReference>
<keyword evidence="14" id="KW-1185">Reference proteome</keyword>
<dbReference type="NCBIfam" id="TIGR01131">
    <property type="entry name" value="ATP_synt_6_or_A"/>
    <property type="match status" value="1"/>
</dbReference>
<evidence type="ECO:0000256" key="12">
    <source>
        <dbReference type="RuleBase" id="RU000483"/>
    </source>
</evidence>
<dbReference type="Gene3D" id="1.20.120.220">
    <property type="entry name" value="ATP synthase, F0 complex, subunit A"/>
    <property type="match status" value="1"/>
</dbReference>
<protein>
    <recommendedName>
        <fullName evidence="11 12">ATP synthase subunit a</fullName>
    </recommendedName>
    <alternativeName>
        <fullName evidence="11">ATP synthase F0 sector subunit a</fullName>
    </alternativeName>
    <alternativeName>
        <fullName evidence="11">F-ATPase subunit 6</fullName>
    </alternativeName>
</protein>
<feature type="transmembrane region" description="Helical" evidence="11">
    <location>
        <begin position="20"/>
        <end position="43"/>
    </location>
</feature>
<keyword evidence="3 11" id="KW-0813">Transport</keyword>
<keyword evidence="6 11" id="KW-0375">Hydrogen ion transport</keyword>
<keyword evidence="4 11" id="KW-0138">CF(0)</keyword>
<reference evidence="14" key="1">
    <citation type="submission" date="2011-11" db="EMBL/GenBank/DDBJ databases">
        <title>Complete sequence of Desulfosporosinus orientis DSM 765.</title>
        <authorList>
            <person name="Lucas S."/>
            <person name="Han J."/>
            <person name="Lapidus A."/>
            <person name="Cheng J.-F."/>
            <person name="Goodwin L."/>
            <person name="Pitluck S."/>
            <person name="Peters L."/>
            <person name="Ovchinnikova G."/>
            <person name="Teshima H."/>
            <person name="Detter J.C."/>
            <person name="Han C."/>
            <person name="Tapia R."/>
            <person name="Land M."/>
            <person name="Hauser L."/>
            <person name="Kyrpides N."/>
            <person name="Ivanova N."/>
            <person name="Pagani I."/>
            <person name="Pester M."/>
            <person name="Spring S."/>
            <person name="Ollivier B."/>
            <person name="Rattei T."/>
            <person name="Klenk H.-P."/>
            <person name="Wagner M."/>
            <person name="Loy A."/>
            <person name="Woyke T."/>
        </authorList>
    </citation>
    <scope>NUCLEOTIDE SEQUENCE [LARGE SCALE GENOMIC DNA]</scope>
    <source>
        <strain evidence="14">ATCC 19365 / DSM 765 / NCIMB 8382 / VKM B-1628</strain>
    </source>
</reference>
<comment type="subunit">
    <text evidence="11">F-type ATPases have 2 components, CF(1) - the catalytic core - and CF(0) - the membrane proton channel. CF(1) has five subunits: alpha(3), beta(3), gamma(1), delta(1), epsilon(1). CF(0) has three main subunits: a(1), b(2) and c(9-12). The alpha and beta chains form an alternating ring which encloses part of the gamma chain. CF(1) is attached to CF(0) by a central stalk formed by the gamma and epsilon chains, while a peripheral stalk is formed by the delta and b chains.</text>
</comment>
<evidence type="ECO:0000256" key="9">
    <source>
        <dbReference type="ARBA" id="ARBA00023136"/>
    </source>
</evidence>
<evidence type="ECO:0000256" key="7">
    <source>
        <dbReference type="ARBA" id="ARBA00022989"/>
    </source>
</evidence>
<name>G7WHH8_DESOD</name>
<keyword evidence="11" id="KW-1003">Cell membrane</keyword>
<dbReference type="Proteomes" id="UP000006346">
    <property type="component" value="Chromosome"/>
</dbReference>
<gene>
    <name evidence="11" type="primary">atpB</name>
    <name evidence="13" type="ordered locus">Desor_5525</name>
</gene>
<keyword evidence="10 11" id="KW-0066">ATP synthesis</keyword>
<dbReference type="GO" id="GO:0045259">
    <property type="term" value="C:proton-transporting ATP synthase complex"/>
    <property type="evidence" value="ECO:0007669"/>
    <property type="project" value="UniProtKB-KW"/>
</dbReference>
<organism evidence="13 14">
    <name type="scientific">Desulfosporosinus orientis (strain ATCC 19365 / DSM 765 / NCIMB 8382 / VKM B-1628 / Singapore I)</name>
    <name type="common">Desulfotomaculum orientis</name>
    <dbReference type="NCBI Taxonomy" id="768706"/>
    <lineage>
        <taxon>Bacteria</taxon>
        <taxon>Bacillati</taxon>
        <taxon>Bacillota</taxon>
        <taxon>Clostridia</taxon>
        <taxon>Eubacteriales</taxon>
        <taxon>Desulfitobacteriaceae</taxon>
        <taxon>Desulfosporosinus</taxon>
    </lineage>
</organism>
<evidence type="ECO:0000256" key="4">
    <source>
        <dbReference type="ARBA" id="ARBA00022547"/>
    </source>
</evidence>
<feature type="transmembrane region" description="Helical" evidence="11">
    <location>
        <begin position="220"/>
        <end position="246"/>
    </location>
</feature>
<evidence type="ECO:0000256" key="8">
    <source>
        <dbReference type="ARBA" id="ARBA00023065"/>
    </source>
</evidence>
<dbReference type="GO" id="GO:0042777">
    <property type="term" value="P:proton motive force-driven plasma membrane ATP synthesis"/>
    <property type="evidence" value="ECO:0007669"/>
    <property type="project" value="TreeGrafter"/>
</dbReference>
<reference evidence="13 14" key="2">
    <citation type="journal article" date="2012" name="J. Bacteriol.">
        <title>Complete genome sequences of Desulfosporosinus orientis DSM765T, Desulfosporosinus youngiae DSM17734T, Desulfosporosinus meridiei DSM13257T, and Desulfosporosinus acidiphilus DSM22704T.</title>
        <authorList>
            <person name="Pester M."/>
            <person name="Brambilla E."/>
            <person name="Alazard D."/>
            <person name="Rattei T."/>
            <person name="Weinmaier T."/>
            <person name="Han J."/>
            <person name="Lucas S."/>
            <person name="Lapidus A."/>
            <person name="Cheng J.F."/>
            <person name="Goodwin L."/>
            <person name="Pitluck S."/>
            <person name="Peters L."/>
            <person name="Ovchinnikova G."/>
            <person name="Teshima H."/>
            <person name="Detter J.C."/>
            <person name="Han C.S."/>
            <person name="Tapia R."/>
            <person name="Land M.L."/>
            <person name="Hauser L."/>
            <person name="Kyrpides N.C."/>
            <person name="Ivanova N.N."/>
            <person name="Pagani I."/>
            <person name="Huntmann M."/>
            <person name="Wei C.L."/>
            <person name="Davenport K.W."/>
            <person name="Daligault H."/>
            <person name="Chain P.S."/>
            <person name="Chen A."/>
            <person name="Mavromatis K."/>
            <person name="Markowitz V."/>
            <person name="Szeto E."/>
            <person name="Mikhailova N."/>
            <person name="Pati A."/>
            <person name="Wagner M."/>
            <person name="Woyke T."/>
            <person name="Ollivier B."/>
            <person name="Klenk H.P."/>
            <person name="Spring S."/>
            <person name="Loy A."/>
        </authorList>
    </citation>
    <scope>NUCLEOTIDE SEQUENCE [LARGE SCALE GENOMIC DNA]</scope>
    <source>
        <strain evidence="14">ATCC 19365 / DSM 765 / NCIMB 8382 / VKM B-1628</strain>
    </source>
</reference>
<dbReference type="GO" id="GO:0005886">
    <property type="term" value="C:plasma membrane"/>
    <property type="evidence" value="ECO:0007669"/>
    <property type="project" value="UniProtKB-SubCell"/>
</dbReference>
<evidence type="ECO:0000256" key="11">
    <source>
        <dbReference type="HAMAP-Rule" id="MF_01393"/>
    </source>
</evidence>
<dbReference type="STRING" id="768706.Desor_5525"/>
<dbReference type="InterPro" id="IPR035908">
    <property type="entry name" value="F0_ATP_A_sf"/>
</dbReference>
<dbReference type="PANTHER" id="PTHR42823">
    <property type="entry name" value="ATP SYNTHASE SUBUNIT A, CHLOROPLASTIC"/>
    <property type="match status" value="1"/>
</dbReference>
<comment type="similarity">
    <text evidence="2 11 12">Belongs to the ATPase A chain family.</text>
</comment>
<dbReference type="GO" id="GO:0046933">
    <property type="term" value="F:proton-transporting ATP synthase activity, rotational mechanism"/>
    <property type="evidence" value="ECO:0007669"/>
    <property type="project" value="UniProtKB-UniRule"/>
</dbReference>
<accession>G7WHH8</accession>
<dbReference type="PANTHER" id="PTHR42823:SF3">
    <property type="entry name" value="ATP SYNTHASE SUBUNIT A, CHLOROPLASTIC"/>
    <property type="match status" value="1"/>
</dbReference>
<evidence type="ECO:0000256" key="5">
    <source>
        <dbReference type="ARBA" id="ARBA00022692"/>
    </source>
</evidence>
<evidence type="ECO:0000256" key="1">
    <source>
        <dbReference type="ARBA" id="ARBA00004141"/>
    </source>
</evidence>
<feature type="transmembrane region" description="Helical" evidence="11">
    <location>
        <begin position="135"/>
        <end position="154"/>
    </location>
</feature>
<dbReference type="PRINTS" id="PR00123">
    <property type="entry name" value="ATPASEA"/>
</dbReference>
<dbReference type="SUPFAM" id="SSF81336">
    <property type="entry name" value="F1F0 ATP synthase subunit A"/>
    <property type="match status" value="1"/>
</dbReference>
<dbReference type="InterPro" id="IPR045082">
    <property type="entry name" value="ATP_syn_F0_a_bact/chloroplast"/>
</dbReference>
<dbReference type="eggNOG" id="COG0356">
    <property type="taxonomic scope" value="Bacteria"/>
</dbReference>
<dbReference type="KEGG" id="dor:Desor_5525"/>
<dbReference type="CDD" id="cd00310">
    <property type="entry name" value="ATP-synt_Fo_a_6"/>
    <property type="match status" value="1"/>
</dbReference>
<evidence type="ECO:0000313" key="14">
    <source>
        <dbReference type="Proteomes" id="UP000006346"/>
    </source>
</evidence>
<keyword evidence="9 11" id="KW-0472">Membrane</keyword>
<evidence type="ECO:0000256" key="3">
    <source>
        <dbReference type="ARBA" id="ARBA00022448"/>
    </source>
</evidence>
<dbReference type="HAMAP" id="MF_01393">
    <property type="entry name" value="ATP_synth_a_bact"/>
    <property type="match status" value="1"/>
</dbReference>
<dbReference type="Pfam" id="PF00119">
    <property type="entry name" value="ATP-synt_A"/>
    <property type="match status" value="1"/>
</dbReference>